<gene>
    <name evidence="21" type="ORF">ASPWEDRAFT_112004</name>
</gene>
<keyword evidence="22" id="KW-1185">Reference proteome</keyword>
<dbReference type="RefSeq" id="XP_040688420.1">
    <property type="nucleotide sequence ID" value="XM_040828294.1"/>
</dbReference>
<evidence type="ECO:0000256" key="17">
    <source>
        <dbReference type="ARBA" id="ARBA00041684"/>
    </source>
</evidence>
<evidence type="ECO:0000256" key="13">
    <source>
        <dbReference type="ARBA" id="ARBA00025331"/>
    </source>
</evidence>
<feature type="domain" description="Fibronectin type III-like" evidence="20">
    <location>
        <begin position="688"/>
        <end position="758"/>
    </location>
</feature>
<dbReference type="EMBL" id="KV878212">
    <property type="protein sequence ID" value="OJJ34744.1"/>
    <property type="molecule type" value="Genomic_DNA"/>
</dbReference>
<dbReference type="InterPro" id="IPR044993">
    <property type="entry name" value="BXL"/>
</dbReference>
<dbReference type="InterPro" id="IPR026891">
    <property type="entry name" value="Fn3-like"/>
</dbReference>
<dbReference type="GO" id="GO:0046556">
    <property type="term" value="F:alpha-L-arabinofuranosidase activity"/>
    <property type="evidence" value="ECO:0007669"/>
    <property type="project" value="TreeGrafter"/>
</dbReference>
<evidence type="ECO:0000256" key="1">
    <source>
        <dbReference type="ARBA" id="ARBA00004613"/>
    </source>
</evidence>
<dbReference type="GO" id="GO:0005576">
    <property type="term" value="C:extracellular region"/>
    <property type="evidence" value="ECO:0007669"/>
    <property type="project" value="UniProtKB-SubCell"/>
</dbReference>
<dbReference type="Pfam" id="PF14310">
    <property type="entry name" value="Fn3-like"/>
    <property type="match status" value="1"/>
</dbReference>
<dbReference type="SUPFAM" id="SSF51445">
    <property type="entry name" value="(Trans)glycosidases"/>
    <property type="match status" value="1"/>
</dbReference>
<feature type="signal peptide" evidence="19">
    <location>
        <begin position="1"/>
        <end position="20"/>
    </location>
</feature>
<dbReference type="AlphaFoldDB" id="A0A1L9RIJ7"/>
<evidence type="ECO:0000313" key="21">
    <source>
        <dbReference type="EMBL" id="OJJ34744.1"/>
    </source>
</evidence>
<dbReference type="Pfam" id="PF00933">
    <property type="entry name" value="Glyco_hydro_3"/>
    <property type="match status" value="1"/>
</dbReference>
<evidence type="ECO:0000256" key="4">
    <source>
        <dbReference type="ARBA" id="ARBA00022525"/>
    </source>
</evidence>
<dbReference type="InterPro" id="IPR013783">
    <property type="entry name" value="Ig-like_fold"/>
</dbReference>
<sequence>MPAVASLLAVLAALLPASFAKDYNTDPEPTLSDHSQAKINFTFPDCENGPLSKTLVCDTSADPHDRAADLISLFTFEELVNNTGNNAPGVPRLGLPPYQVWTEALHGVARANYTSADEFSWATSFPMPIVTMSALNRTLINQIATIISTQGRAFNNAGRYGLNVYSPNINSFRHPVWGRGQETPGEDAYCLSSAYAYEYITGIQGGVDPERLKLVANAKHYAGYDIENWNNHSRLGNDMIITQQDLAEYFMPQFLVASRDAKVHSFMCSYNAVNGVPGCANSFFLQTLLRDSWDFVEDGFVSGDCGAVYDVFNPHGYAANESAAAAAAIRAGTDIDCGDTYQYVFDESYDEGLLSRSDIEKGVIRLYANLVRLGYFDGDDSEYRNLTWNDVLSTDAWNIAYEAAVEGIVLLKNDGTLPLSNSTGSVALVGPWANATTQLQGNYAGTAPYLSSPLNAFHSAGVNVNYAFGTNISSTTTDGFSEAIAAANKSDAIIFAGGIDNTVEAEAMDRSNITWPGNQLDLIGQLSKLGKPLIVLQMGGGQVDSSSLKSNKNVNSLIWGGYPGQSGGQALLDIITGKRAPAGRLVVTQYPADYLNELSPMDMNMRPSGDKPGQTYIWYTGTPVYEFGHGLFYTSFNASQSGKTKSGASYKIDDLLTKPHPDYAHIEQVPFLNFTVQITNTGKTASDYTALAFANTTAGPAPHPNKWLVGFDRLATLQPGSSTTMTFPVTPDSLARTDESGNRILYPGKYELALNNERSVVLSFTLTGNETTITKWPQEHQLVPHA</sequence>
<dbReference type="GO" id="GO:0031222">
    <property type="term" value="P:arabinan catabolic process"/>
    <property type="evidence" value="ECO:0007669"/>
    <property type="project" value="TreeGrafter"/>
</dbReference>
<keyword evidence="11" id="KW-0624">Polysaccharide degradation</keyword>
<evidence type="ECO:0000256" key="7">
    <source>
        <dbReference type="ARBA" id="ARBA00022801"/>
    </source>
</evidence>
<comment type="subcellular location">
    <subcellularLocation>
        <location evidence="1">Secreted</location>
    </subcellularLocation>
</comment>
<evidence type="ECO:0000256" key="11">
    <source>
        <dbReference type="ARBA" id="ARBA00023326"/>
    </source>
</evidence>
<comment type="catalytic activity">
    <reaction evidence="12">
        <text>Hydrolysis of (1-&gt;4)-beta-D-xylans, to remove successive D-xylose residues from the non-reducing termini.</text>
        <dbReference type="EC" id="3.2.1.37"/>
    </reaction>
</comment>
<evidence type="ECO:0000256" key="10">
    <source>
        <dbReference type="ARBA" id="ARBA00023295"/>
    </source>
</evidence>
<dbReference type="InterPro" id="IPR002772">
    <property type="entry name" value="Glyco_hydro_3_C"/>
</dbReference>
<evidence type="ECO:0000256" key="5">
    <source>
        <dbReference type="ARBA" id="ARBA00022651"/>
    </source>
</evidence>
<evidence type="ECO:0000259" key="20">
    <source>
        <dbReference type="SMART" id="SM01217"/>
    </source>
</evidence>
<keyword evidence="4" id="KW-0964">Secreted</keyword>
<dbReference type="Gene3D" id="3.40.50.1700">
    <property type="entry name" value="Glycoside hydrolase family 3 C-terminal domain"/>
    <property type="match status" value="1"/>
</dbReference>
<dbReference type="InterPro" id="IPR001764">
    <property type="entry name" value="Glyco_hydro_3_N"/>
</dbReference>
<dbReference type="FunFam" id="2.60.40.10:FF:001420">
    <property type="entry name" value="Exo-1,4-beta-xylosidase xlnD"/>
    <property type="match status" value="1"/>
</dbReference>
<dbReference type="Gene3D" id="3.20.20.300">
    <property type="entry name" value="Glycoside hydrolase, family 3, N-terminal domain"/>
    <property type="match status" value="1"/>
</dbReference>
<dbReference type="GeneID" id="63744142"/>
<reference evidence="22" key="1">
    <citation type="journal article" date="2017" name="Genome Biol.">
        <title>Comparative genomics reveals high biological diversity and specific adaptations in the industrially and medically important fungal genus Aspergillus.</title>
        <authorList>
            <person name="de Vries R.P."/>
            <person name="Riley R."/>
            <person name="Wiebenga A."/>
            <person name="Aguilar-Osorio G."/>
            <person name="Amillis S."/>
            <person name="Uchima C.A."/>
            <person name="Anderluh G."/>
            <person name="Asadollahi M."/>
            <person name="Askin M."/>
            <person name="Barry K."/>
            <person name="Battaglia E."/>
            <person name="Bayram O."/>
            <person name="Benocci T."/>
            <person name="Braus-Stromeyer S.A."/>
            <person name="Caldana C."/>
            <person name="Canovas D."/>
            <person name="Cerqueira G.C."/>
            <person name="Chen F."/>
            <person name="Chen W."/>
            <person name="Choi C."/>
            <person name="Clum A."/>
            <person name="Dos Santos R.A."/>
            <person name="Damasio A.R."/>
            <person name="Diallinas G."/>
            <person name="Emri T."/>
            <person name="Fekete E."/>
            <person name="Flipphi M."/>
            <person name="Freyberg S."/>
            <person name="Gallo A."/>
            <person name="Gournas C."/>
            <person name="Habgood R."/>
            <person name="Hainaut M."/>
            <person name="Harispe M.L."/>
            <person name="Henrissat B."/>
            <person name="Hilden K.S."/>
            <person name="Hope R."/>
            <person name="Hossain A."/>
            <person name="Karabika E."/>
            <person name="Karaffa L."/>
            <person name="Karanyi Z."/>
            <person name="Krasevec N."/>
            <person name="Kuo A."/>
            <person name="Kusch H."/>
            <person name="LaButti K."/>
            <person name="Lagendijk E.L."/>
            <person name="Lapidus A."/>
            <person name="Levasseur A."/>
            <person name="Lindquist E."/>
            <person name="Lipzen A."/>
            <person name="Logrieco A.F."/>
            <person name="MacCabe A."/>
            <person name="Maekelae M.R."/>
            <person name="Malavazi I."/>
            <person name="Melin P."/>
            <person name="Meyer V."/>
            <person name="Mielnichuk N."/>
            <person name="Miskei M."/>
            <person name="Molnar A.P."/>
            <person name="Mule G."/>
            <person name="Ngan C.Y."/>
            <person name="Orejas M."/>
            <person name="Orosz E."/>
            <person name="Ouedraogo J.P."/>
            <person name="Overkamp K.M."/>
            <person name="Park H.-S."/>
            <person name="Perrone G."/>
            <person name="Piumi F."/>
            <person name="Punt P.J."/>
            <person name="Ram A.F."/>
            <person name="Ramon A."/>
            <person name="Rauscher S."/>
            <person name="Record E."/>
            <person name="Riano-Pachon D.M."/>
            <person name="Robert V."/>
            <person name="Roehrig J."/>
            <person name="Ruller R."/>
            <person name="Salamov A."/>
            <person name="Salih N.S."/>
            <person name="Samson R.A."/>
            <person name="Sandor E."/>
            <person name="Sanguinetti M."/>
            <person name="Schuetze T."/>
            <person name="Sepcic K."/>
            <person name="Shelest E."/>
            <person name="Sherlock G."/>
            <person name="Sophianopoulou V."/>
            <person name="Squina F.M."/>
            <person name="Sun H."/>
            <person name="Susca A."/>
            <person name="Todd R.B."/>
            <person name="Tsang A."/>
            <person name="Unkles S.E."/>
            <person name="van de Wiele N."/>
            <person name="van Rossen-Uffink D."/>
            <person name="Oliveira J.V."/>
            <person name="Vesth T.C."/>
            <person name="Visser J."/>
            <person name="Yu J.-H."/>
            <person name="Zhou M."/>
            <person name="Andersen M.R."/>
            <person name="Archer D.B."/>
            <person name="Baker S.E."/>
            <person name="Benoit I."/>
            <person name="Brakhage A.A."/>
            <person name="Braus G.H."/>
            <person name="Fischer R."/>
            <person name="Frisvad J.C."/>
            <person name="Goldman G.H."/>
            <person name="Houbraken J."/>
            <person name="Oakley B."/>
            <person name="Pocsi I."/>
            <person name="Scazzocchio C."/>
            <person name="Seiboth B."/>
            <person name="vanKuyk P.A."/>
            <person name="Wortman J."/>
            <person name="Dyer P.S."/>
            <person name="Grigoriev I.V."/>
        </authorList>
    </citation>
    <scope>NUCLEOTIDE SEQUENCE [LARGE SCALE GENOMIC DNA]</scope>
    <source>
        <strain evidence="22">DTO 134E9</strain>
    </source>
</reference>
<name>A0A1L9RIJ7_ASPWE</name>
<organism evidence="21 22">
    <name type="scientific">Aspergillus wentii DTO 134E9</name>
    <dbReference type="NCBI Taxonomy" id="1073089"/>
    <lineage>
        <taxon>Eukaryota</taxon>
        <taxon>Fungi</taxon>
        <taxon>Dikarya</taxon>
        <taxon>Ascomycota</taxon>
        <taxon>Pezizomycotina</taxon>
        <taxon>Eurotiomycetes</taxon>
        <taxon>Eurotiomycetidae</taxon>
        <taxon>Eurotiales</taxon>
        <taxon>Aspergillaceae</taxon>
        <taxon>Aspergillus</taxon>
        <taxon>Aspergillus subgen. Cremei</taxon>
    </lineage>
</organism>
<dbReference type="GO" id="GO:0009044">
    <property type="term" value="F:xylan 1,4-beta-xylosidase activity"/>
    <property type="evidence" value="ECO:0007669"/>
    <property type="project" value="UniProtKB-EC"/>
</dbReference>
<evidence type="ECO:0000256" key="6">
    <source>
        <dbReference type="ARBA" id="ARBA00022729"/>
    </source>
</evidence>
<protein>
    <recommendedName>
        <fullName evidence="14">xylan 1,4-beta-xylosidase</fullName>
        <ecNumber evidence="14">3.2.1.37</ecNumber>
    </recommendedName>
    <alternativeName>
        <fullName evidence="17">1,4-beta-D-xylan xylohydrolase xlnD</fullName>
    </alternativeName>
    <alternativeName>
        <fullName evidence="18">Beta-xylosidase A</fullName>
    </alternativeName>
    <alternativeName>
        <fullName evidence="16">Beta-xylosidase xlnD</fullName>
    </alternativeName>
    <alternativeName>
        <fullName evidence="15">Xylobiase xlnD</fullName>
    </alternativeName>
</protein>
<evidence type="ECO:0000256" key="15">
    <source>
        <dbReference type="ARBA" id="ARBA00041508"/>
    </source>
</evidence>
<dbReference type="Pfam" id="PF01915">
    <property type="entry name" value="Glyco_hydro_3_C"/>
    <property type="match status" value="1"/>
</dbReference>
<dbReference type="GO" id="GO:0045493">
    <property type="term" value="P:xylan catabolic process"/>
    <property type="evidence" value="ECO:0007669"/>
    <property type="project" value="UniProtKB-UniPathway"/>
</dbReference>
<evidence type="ECO:0000256" key="19">
    <source>
        <dbReference type="SAM" id="SignalP"/>
    </source>
</evidence>
<dbReference type="Proteomes" id="UP000184383">
    <property type="component" value="Unassembled WGS sequence"/>
</dbReference>
<dbReference type="SMART" id="SM01217">
    <property type="entry name" value="Fn3_like"/>
    <property type="match status" value="1"/>
</dbReference>
<dbReference type="STRING" id="1073089.A0A1L9RIJ7"/>
<evidence type="ECO:0000256" key="18">
    <source>
        <dbReference type="ARBA" id="ARBA00042744"/>
    </source>
</evidence>
<dbReference type="InterPro" id="IPR017853">
    <property type="entry name" value="GH"/>
</dbReference>
<dbReference type="VEuPathDB" id="FungiDB:ASPWEDRAFT_112004"/>
<keyword evidence="5" id="KW-0858">Xylan degradation</keyword>
<keyword evidence="6 19" id="KW-0732">Signal</keyword>
<dbReference type="FunFam" id="3.40.50.1700:FF:000007">
    <property type="entry name" value="Exo-1,4-beta-xylosidase xlnD"/>
    <property type="match status" value="1"/>
</dbReference>
<dbReference type="InterPro" id="IPR036962">
    <property type="entry name" value="Glyco_hydro_3_N_sf"/>
</dbReference>
<evidence type="ECO:0000256" key="9">
    <source>
        <dbReference type="ARBA" id="ARBA00023277"/>
    </source>
</evidence>
<evidence type="ECO:0000256" key="16">
    <source>
        <dbReference type="ARBA" id="ARBA00041545"/>
    </source>
</evidence>
<keyword evidence="7" id="KW-0378">Hydrolase</keyword>
<keyword evidence="9" id="KW-0119">Carbohydrate metabolism</keyword>
<dbReference type="Gene3D" id="2.60.40.10">
    <property type="entry name" value="Immunoglobulins"/>
    <property type="match status" value="1"/>
</dbReference>
<evidence type="ECO:0000256" key="8">
    <source>
        <dbReference type="ARBA" id="ARBA00023180"/>
    </source>
</evidence>
<dbReference type="EC" id="3.2.1.37" evidence="14"/>
<comment type="function">
    <text evidence="13">Xylan 1,4-beta-xylosidase involved in the hydrolysis of xylan, a major structural heterogeneous polysaccharide found in plant biomass representing the second most abundant polysaccharide in the biosphere, after cellulose.</text>
</comment>
<evidence type="ECO:0000256" key="12">
    <source>
        <dbReference type="ARBA" id="ARBA00024574"/>
    </source>
</evidence>
<evidence type="ECO:0000256" key="3">
    <source>
        <dbReference type="ARBA" id="ARBA00005336"/>
    </source>
</evidence>
<evidence type="ECO:0000256" key="2">
    <source>
        <dbReference type="ARBA" id="ARBA00004851"/>
    </source>
</evidence>
<accession>A0A1L9RIJ7</accession>
<comment type="pathway">
    <text evidence="2">Glycan degradation; xylan degradation.</text>
</comment>
<dbReference type="UniPathway" id="UPA00114"/>
<dbReference type="OrthoDB" id="47059at2759"/>
<dbReference type="SUPFAM" id="SSF52279">
    <property type="entry name" value="Beta-D-glucan exohydrolase, C-terminal domain"/>
    <property type="match status" value="1"/>
</dbReference>
<keyword evidence="8" id="KW-0325">Glycoprotein</keyword>
<dbReference type="PANTHER" id="PTHR42721">
    <property type="entry name" value="SUGAR HYDROLASE-RELATED"/>
    <property type="match status" value="1"/>
</dbReference>
<feature type="chain" id="PRO_5013245256" description="xylan 1,4-beta-xylosidase" evidence="19">
    <location>
        <begin position="21"/>
        <end position="786"/>
    </location>
</feature>
<proteinExistence type="inferred from homology"/>
<dbReference type="InterPro" id="IPR036881">
    <property type="entry name" value="Glyco_hydro_3_C_sf"/>
</dbReference>
<evidence type="ECO:0000256" key="14">
    <source>
        <dbReference type="ARBA" id="ARBA00026107"/>
    </source>
</evidence>
<evidence type="ECO:0000313" key="22">
    <source>
        <dbReference type="Proteomes" id="UP000184383"/>
    </source>
</evidence>
<keyword evidence="10" id="KW-0326">Glycosidase</keyword>
<comment type="similarity">
    <text evidence="3">Belongs to the glycosyl hydrolase 3 family.</text>
</comment>
<dbReference type="PANTHER" id="PTHR42721:SF13">
    <property type="entry name" value="EXO-1,4-BETA-XYLOSIDASE XLND"/>
    <property type="match status" value="1"/>
</dbReference>